<keyword evidence="5" id="KW-1185">Reference proteome</keyword>
<accession>A0ABX4LRY5</accession>
<evidence type="ECO:0000256" key="1">
    <source>
        <dbReference type="ARBA" id="ARBA00022612"/>
    </source>
</evidence>
<sequence>MEKMLALGVVLSAYDQLSPALGKATQKINKFDKQITALGGSMAKYGTMSLAAGTAISSGIGSAVTSYQDLAAAQGDIASLGIGESGIAKITKEAKAFSNEFAGTTAPDFVRASYDIKSGISSLSDEGVAKFTRLAAITGAATKSTTEEMTKMFALGHGIFKQTNETDFEFGNRMSAQVGLAVKAFRTEGSDLIAGISNIGAMANKMGVSLSEELAIIGNSKGAFDSASEAATGYRAFLQGVGSAQEELGLQFTDSEGKMLPMVQILEQLKEKYGDTLQTVEVQDEIIKAFGSGEAVKTINGLIDKTDQLRQSQIELNNATLDNVEAMAKARNKGREFEILNQKLGNASATIGKLFAPAAYKLGEAIGSVANSVSTWIDDNEGLAETLGWVIAGTAGVLTVVGTLGITVGGFLMVLPTLTAGLAAVKIGLFAVGGGVKALTMAFAANPIYAAITGIAIAAVAIYTYWNPIKKFFVDFFATLKSKFAWLGSAVSKVKSFGSSIKSFFGFGSDDKKTAAVTPRAMKINKPAAQNVAQTNHIKVNVNNPASNVEVEKAIVSAMNRDGADRGLSDEDI</sequence>
<feature type="transmembrane region" description="Helical" evidence="2">
    <location>
        <begin position="448"/>
        <end position="466"/>
    </location>
</feature>
<keyword evidence="2" id="KW-1133">Transmembrane helix</keyword>
<evidence type="ECO:0000313" key="4">
    <source>
        <dbReference type="EMBL" id="PHO10337.1"/>
    </source>
</evidence>
<organism evidence="4 5">
    <name type="scientific">Malaciobacter canalis</name>
    <dbReference type="NCBI Taxonomy" id="1912871"/>
    <lineage>
        <taxon>Bacteria</taxon>
        <taxon>Pseudomonadati</taxon>
        <taxon>Campylobacterota</taxon>
        <taxon>Epsilonproteobacteria</taxon>
        <taxon>Campylobacterales</taxon>
        <taxon>Arcobacteraceae</taxon>
        <taxon>Malaciobacter</taxon>
    </lineage>
</organism>
<keyword evidence="2" id="KW-0812">Transmembrane</keyword>
<protein>
    <submittedName>
        <fullName evidence="4">Phage tail tape measure protein</fullName>
    </submittedName>
</protein>
<dbReference type="RefSeq" id="WP_099334019.1">
    <property type="nucleotide sequence ID" value="NZ_CP042812.1"/>
</dbReference>
<dbReference type="Proteomes" id="UP000221384">
    <property type="component" value="Unassembled WGS sequence"/>
</dbReference>
<dbReference type="EMBL" id="NWVW01000004">
    <property type="protein sequence ID" value="PHO10337.1"/>
    <property type="molecule type" value="Genomic_DNA"/>
</dbReference>
<evidence type="ECO:0000256" key="2">
    <source>
        <dbReference type="SAM" id="Phobius"/>
    </source>
</evidence>
<evidence type="ECO:0000313" key="5">
    <source>
        <dbReference type="Proteomes" id="UP000221384"/>
    </source>
</evidence>
<dbReference type="InterPro" id="IPR010090">
    <property type="entry name" value="Phage_tape_meas"/>
</dbReference>
<proteinExistence type="predicted"/>
<name>A0ABX4LRY5_9BACT</name>
<dbReference type="PANTHER" id="PTHR37813:SF1">
    <property type="entry name" value="FELS-2 PROPHAGE PROTEIN"/>
    <property type="match status" value="1"/>
</dbReference>
<feature type="domain" description="Phage tail tape measure protein" evidence="3">
    <location>
        <begin position="92"/>
        <end position="291"/>
    </location>
</feature>
<keyword evidence="2" id="KW-0472">Membrane</keyword>
<dbReference type="Pfam" id="PF10145">
    <property type="entry name" value="PhageMin_Tail"/>
    <property type="match status" value="1"/>
</dbReference>
<reference evidence="4 5" key="1">
    <citation type="submission" date="2017-09" db="EMBL/GenBank/DDBJ databases">
        <authorList>
            <person name="Perez-Cataluna A."/>
            <person name="Figueras M.J."/>
            <person name="Salas-Masso N."/>
        </authorList>
    </citation>
    <scope>NUCLEOTIDE SEQUENCE [LARGE SCALE GENOMIC DNA]</scope>
    <source>
        <strain evidence="4 5">F138-33</strain>
    </source>
</reference>
<keyword evidence="1" id="KW-1188">Viral release from host cell</keyword>
<gene>
    <name evidence="4" type="ORF">CPG37_04625</name>
</gene>
<dbReference type="NCBIfam" id="TIGR01760">
    <property type="entry name" value="tape_meas_TP901"/>
    <property type="match status" value="1"/>
</dbReference>
<feature type="transmembrane region" description="Helical" evidence="2">
    <location>
        <begin position="387"/>
        <end position="415"/>
    </location>
</feature>
<evidence type="ECO:0000259" key="3">
    <source>
        <dbReference type="Pfam" id="PF10145"/>
    </source>
</evidence>
<dbReference type="PANTHER" id="PTHR37813">
    <property type="entry name" value="FELS-2 PROPHAGE PROTEIN"/>
    <property type="match status" value="1"/>
</dbReference>
<comment type="caution">
    <text evidence="4">The sequence shown here is derived from an EMBL/GenBank/DDBJ whole genome shotgun (WGS) entry which is preliminary data.</text>
</comment>